<dbReference type="RefSeq" id="WP_121735247.1">
    <property type="nucleotide sequence ID" value="NZ_QXXG01000018.1"/>
</dbReference>
<name>A0A3L7ZVY1_PARDI</name>
<dbReference type="EMBL" id="RAYI01000007">
    <property type="protein sequence ID" value="RLT74453.1"/>
    <property type="molecule type" value="Genomic_DNA"/>
</dbReference>
<reference evidence="1 2" key="1">
    <citation type="submission" date="2018-09" db="EMBL/GenBank/DDBJ databases">
        <title>Murine metabolic-syndrome-specific gut microbial biobank.</title>
        <authorList>
            <person name="Liu C."/>
        </authorList>
    </citation>
    <scope>NUCLEOTIDE SEQUENCE [LARGE SCALE GENOMIC DNA]</scope>
    <source>
        <strain evidence="1 2">8-P5</strain>
    </source>
</reference>
<dbReference type="OrthoDB" id="1045374at2"/>
<protein>
    <submittedName>
        <fullName evidence="1">Uncharacterized protein</fullName>
    </submittedName>
</protein>
<proteinExistence type="predicted"/>
<organism evidence="1 2">
    <name type="scientific">Parabacteroides distasonis</name>
    <dbReference type="NCBI Taxonomy" id="823"/>
    <lineage>
        <taxon>Bacteria</taxon>
        <taxon>Pseudomonadati</taxon>
        <taxon>Bacteroidota</taxon>
        <taxon>Bacteroidia</taxon>
        <taxon>Bacteroidales</taxon>
        <taxon>Tannerellaceae</taxon>
        <taxon>Parabacteroides</taxon>
    </lineage>
</organism>
<accession>A0A3L7ZVY1</accession>
<evidence type="ECO:0000313" key="2">
    <source>
        <dbReference type="Proteomes" id="UP000278164"/>
    </source>
</evidence>
<dbReference type="Proteomes" id="UP000278164">
    <property type="component" value="Unassembled WGS sequence"/>
</dbReference>
<gene>
    <name evidence="1" type="ORF">D7V78_04910</name>
</gene>
<comment type="caution">
    <text evidence="1">The sequence shown here is derived from an EMBL/GenBank/DDBJ whole genome shotgun (WGS) entry which is preliminary data.</text>
</comment>
<evidence type="ECO:0000313" key="1">
    <source>
        <dbReference type="EMBL" id="RLT74453.1"/>
    </source>
</evidence>
<dbReference type="AlphaFoldDB" id="A0A3L7ZVY1"/>
<sequence length="115" mass="14149">MQQQYELNLDVETKGEGIRHRRTRVSVQAAGGKTSRQEHVYRRNRELIARYYYWTEIRRRRFDDVMRILSEEFHVEERTISNALLDFGDYLDGLYKGKKDIRELKKEYPYRNWEN</sequence>